<organism evidence="9 10">
    <name type="scientific">Anaerosacchariphilus polymeriproducens</name>
    <dbReference type="NCBI Taxonomy" id="1812858"/>
    <lineage>
        <taxon>Bacteria</taxon>
        <taxon>Bacillati</taxon>
        <taxon>Bacillota</taxon>
        <taxon>Clostridia</taxon>
        <taxon>Lachnospirales</taxon>
        <taxon>Lachnospiraceae</taxon>
        <taxon>Anaerosacchariphilus</taxon>
    </lineage>
</organism>
<feature type="transmembrane region" description="Helical" evidence="7">
    <location>
        <begin position="6"/>
        <end position="26"/>
    </location>
</feature>
<dbReference type="Proteomes" id="UP000255036">
    <property type="component" value="Unassembled WGS sequence"/>
</dbReference>
<evidence type="ECO:0000313" key="10">
    <source>
        <dbReference type="Proteomes" id="UP000255036"/>
    </source>
</evidence>
<evidence type="ECO:0000256" key="5">
    <source>
        <dbReference type="ARBA" id="ARBA00022989"/>
    </source>
</evidence>
<dbReference type="GO" id="GO:0005886">
    <property type="term" value="C:plasma membrane"/>
    <property type="evidence" value="ECO:0007669"/>
    <property type="project" value="UniProtKB-SubCell"/>
</dbReference>
<sequence length="229" mass="26404">MNDYIALIIRTTAIFIFLLLLTRLLGKRQMSQLTFLNYIVGITIGNVAASIIIESEHTLYKFVGLFWWVILAGIIGFISLKWPNFKVLVDGQPTIIIKNGTLVKKALKACRLNMDDVSMMLRERSIFSVQDVDYAILEANGRLSIMKKSEKLEVTKENMNIKVYPSKYLPSEIIVDGTIMKKNLAEYNLNEIWLKEQLKKQNIKSEKEVFFAQLQEDGCLYIEKNKNEK</sequence>
<evidence type="ECO:0000256" key="7">
    <source>
        <dbReference type="SAM" id="Phobius"/>
    </source>
</evidence>
<dbReference type="Gene3D" id="3.30.240.20">
    <property type="entry name" value="bsu07140 like domains"/>
    <property type="match status" value="2"/>
</dbReference>
<feature type="domain" description="YetF C-terminal" evidence="8">
    <location>
        <begin position="81"/>
        <end position="214"/>
    </location>
</feature>
<evidence type="ECO:0000256" key="4">
    <source>
        <dbReference type="ARBA" id="ARBA00022692"/>
    </source>
</evidence>
<keyword evidence="10" id="KW-1185">Reference proteome</keyword>
<feature type="transmembrane region" description="Helical" evidence="7">
    <location>
        <begin position="59"/>
        <end position="80"/>
    </location>
</feature>
<dbReference type="PANTHER" id="PTHR34582:SF7">
    <property type="entry name" value="UPF0702 TRANSMEMBRANE PROTEIN YDFS"/>
    <property type="match status" value="1"/>
</dbReference>
<evidence type="ECO:0000256" key="3">
    <source>
        <dbReference type="ARBA" id="ARBA00022475"/>
    </source>
</evidence>
<accession>A0A371AQV8</accession>
<dbReference type="OrthoDB" id="9778331at2"/>
<proteinExistence type="inferred from homology"/>
<name>A0A371AQV8_9FIRM</name>
<evidence type="ECO:0000313" key="9">
    <source>
        <dbReference type="EMBL" id="RDU21958.1"/>
    </source>
</evidence>
<dbReference type="PANTHER" id="PTHR34582">
    <property type="entry name" value="UPF0702 TRANSMEMBRANE PROTEIN YCAP"/>
    <property type="match status" value="1"/>
</dbReference>
<dbReference type="EMBL" id="QRCT01000050">
    <property type="protein sequence ID" value="RDU21958.1"/>
    <property type="molecule type" value="Genomic_DNA"/>
</dbReference>
<feature type="transmembrane region" description="Helical" evidence="7">
    <location>
        <begin position="33"/>
        <end position="53"/>
    </location>
</feature>
<comment type="similarity">
    <text evidence="2">Belongs to the UPF0702 family.</text>
</comment>
<keyword evidence="6 7" id="KW-0472">Membrane</keyword>
<comment type="subcellular location">
    <subcellularLocation>
        <location evidence="1">Cell membrane</location>
        <topology evidence="1">Multi-pass membrane protein</topology>
    </subcellularLocation>
</comment>
<dbReference type="InterPro" id="IPR023090">
    <property type="entry name" value="UPF0702_alpha/beta_dom_sf"/>
</dbReference>
<dbReference type="Pfam" id="PF04239">
    <property type="entry name" value="DUF421"/>
    <property type="match status" value="1"/>
</dbReference>
<dbReference type="RefSeq" id="WP_115483121.1">
    <property type="nucleotide sequence ID" value="NZ_QRCT01000050.1"/>
</dbReference>
<evidence type="ECO:0000259" key="8">
    <source>
        <dbReference type="Pfam" id="PF04239"/>
    </source>
</evidence>
<gene>
    <name evidence="9" type="ORF">DWV06_15595</name>
</gene>
<reference evidence="9 10" key="1">
    <citation type="submission" date="2018-07" db="EMBL/GenBank/DDBJ databases">
        <title>Anaerosacharophilus polymeroproducens gen. nov. sp. nov., an anaerobic bacterium isolated from salt field.</title>
        <authorList>
            <person name="Kim W."/>
            <person name="Yang S.-H."/>
            <person name="Oh J."/>
            <person name="Lee J.-H."/>
            <person name="Kwon K.K."/>
        </authorList>
    </citation>
    <scope>NUCLEOTIDE SEQUENCE [LARGE SCALE GENOMIC DNA]</scope>
    <source>
        <strain evidence="9 10">MCWD5</strain>
    </source>
</reference>
<keyword evidence="5 7" id="KW-1133">Transmembrane helix</keyword>
<dbReference type="InterPro" id="IPR007353">
    <property type="entry name" value="DUF421"/>
</dbReference>
<keyword evidence="3" id="KW-1003">Cell membrane</keyword>
<evidence type="ECO:0000256" key="2">
    <source>
        <dbReference type="ARBA" id="ARBA00006448"/>
    </source>
</evidence>
<evidence type="ECO:0000256" key="6">
    <source>
        <dbReference type="ARBA" id="ARBA00023136"/>
    </source>
</evidence>
<comment type="caution">
    <text evidence="9">The sequence shown here is derived from an EMBL/GenBank/DDBJ whole genome shotgun (WGS) entry which is preliminary data.</text>
</comment>
<protein>
    <submittedName>
        <fullName evidence="9">DUF421 domain-containing protein</fullName>
    </submittedName>
</protein>
<evidence type="ECO:0000256" key="1">
    <source>
        <dbReference type="ARBA" id="ARBA00004651"/>
    </source>
</evidence>
<dbReference type="AlphaFoldDB" id="A0A371AQV8"/>
<keyword evidence="4 7" id="KW-0812">Transmembrane</keyword>